<dbReference type="PROSITE" id="PS00933">
    <property type="entry name" value="FGGY_KINASES_1"/>
    <property type="match status" value="1"/>
</dbReference>
<dbReference type="SUPFAM" id="SSF53067">
    <property type="entry name" value="Actin-like ATPase domain"/>
    <property type="match status" value="3"/>
</dbReference>
<evidence type="ECO:0000256" key="8">
    <source>
        <dbReference type="ARBA" id="ARBA00022840"/>
    </source>
</evidence>
<evidence type="ECO:0000256" key="5">
    <source>
        <dbReference type="ARBA" id="ARBA00022741"/>
    </source>
</evidence>
<evidence type="ECO:0000256" key="7">
    <source>
        <dbReference type="ARBA" id="ARBA00022798"/>
    </source>
</evidence>
<dbReference type="GO" id="GO:0004370">
    <property type="term" value="F:glycerol kinase activity"/>
    <property type="evidence" value="ECO:0007669"/>
    <property type="project" value="UniProtKB-EC"/>
</dbReference>
<dbReference type="PANTHER" id="PTHR10196">
    <property type="entry name" value="SUGAR KINASE"/>
    <property type="match status" value="1"/>
</dbReference>
<dbReference type="PANTHER" id="PTHR10196:SF69">
    <property type="entry name" value="GLYCEROL KINASE"/>
    <property type="match status" value="1"/>
</dbReference>
<feature type="compositionally biased region" description="Polar residues" evidence="11">
    <location>
        <begin position="49"/>
        <end position="65"/>
    </location>
</feature>
<proteinExistence type="inferred from homology"/>
<protein>
    <recommendedName>
        <fullName evidence="3">glycerol kinase</fullName>
        <ecNumber evidence="3">2.7.1.30</ecNumber>
    </recommendedName>
    <alternativeName>
        <fullName evidence="9">ATP:glycerol 3-phosphotransferase</fullName>
    </alternativeName>
</protein>
<feature type="region of interest" description="Disordered" evidence="11">
    <location>
        <begin position="405"/>
        <end position="442"/>
    </location>
</feature>
<evidence type="ECO:0000256" key="10">
    <source>
        <dbReference type="RuleBase" id="RU003733"/>
    </source>
</evidence>
<keyword evidence="6 10" id="KW-0418">Kinase</keyword>
<feature type="compositionally biased region" description="Polar residues" evidence="11">
    <location>
        <begin position="407"/>
        <end position="416"/>
    </location>
</feature>
<keyword evidence="15" id="KW-1185">Reference proteome</keyword>
<feature type="region of interest" description="Disordered" evidence="11">
    <location>
        <begin position="824"/>
        <end position="855"/>
    </location>
</feature>
<dbReference type="CDD" id="cd07792">
    <property type="entry name" value="ASKHA_NBD_FGGY_GK1-3-like"/>
    <property type="match status" value="1"/>
</dbReference>
<dbReference type="Gene3D" id="3.30.420.40">
    <property type="match status" value="3"/>
</dbReference>
<keyword evidence="8" id="KW-0067">ATP-binding</keyword>
<feature type="compositionally biased region" description="Basic and acidic residues" evidence="11">
    <location>
        <begin position="383"/>
        <end position="392"/>
    </location>
</feature>
<evidence type="ECO:0000259" key="13">
    <source>
        <dbReference type="Pfam" id="PF02782"/>
    </source>
</evidence>
<dbReference type="InterPro" id="IPR042018">
    <property type="entry name" value="GK1-3_metazoan-type"/>
</dbReference>
<feature type="compositionally biased region" description="Basic and acidic residues" evidence="11">
    <location>
        <begin position="842"/>
        <end position="855"/>
    </location>
</feature>
<dbReference type="GO" id="GO:0006071">
    <property type="term" value="P:glycerol metabolic process"/>
    <property type="evidence" value="ECO:0007669"/>
    <property type="project" value="UniProtKB-KW"/>
</dbReference>
<feature type="compositionally biased region" description="Acidic residues" evidence="11">
    <location>
        <begin position="831"/>
        <end position="841"/>
    </location>
</feature>
<feature type="compositionally biased region" description="Polar residues" evidence="11">
    <location>
        <begin position="1"/>
        <end position="38"/>
    </location>
</feature>
<dbReference type="InterPro" id="IPR018485">
    <property type="entry name" value="FGGY_C"/>
</dbReference>
<keyword evidence="7" id="KW-0319">Glycerol metabolism</keyword>
<dbReference type="GO" id="GO:0046167">
    <property type="term" value="P:glycerol-3-phosphate biosynthetic process"/>
    <property type="evidence" value="ECO:0007669"/>
    <property type="project" value="TreeGrafter"/>
</dbReference>
<dbReference type="InterPro" id="IPR018483">
    <property type="entry name" value="Carb_kinase_FGGY_CS"/>
</dbReference>
<evidence type="ECO:0000256" key="9">
    <source>
        <dbReference type="ARBA" id="ARBA00043149"/>
    </source>
</evidence>
<comment type="pathway">
    <text evidence="1">Polyol metabolism; glycerol degradation via glycerol kinase pathway; sn-glycerol 3-phosphate from glycerol: step 1/1.</text>
</comment>
<reference evidence="14 15" key="1">
    <citation type="submission" date="2024-01" db="EMBL/GenBank/DDBJ databases">
        <title>Comparative genomics of Cryptococcus and Kwoniella reveals pathogenesis evolution and contrasting modes of karyotype evolution via chromosome fusion or intercentromeric recombination.</title>
        <authorList>
            <person name="Coelho M.A."/>
            <person name="David-Palma M."/>
            <person name="Shea T."/>
            <person name="Bowers K."/>
            <person name="McGinley-Smith S."/>
            <person name="Mohammad A.W."/>
            <person name="Gnirke A."/>
            <person name="Yurkov A.M."/>
            <person name="Nowrousian M."/>
            <person name="Sun S."/>
            <person name="Cuomo C.A."/>
            <person name="Heitman J."/>
        </authorList>
    </citation>
    <scope>NUCLEOTIDE SEQUENCE [LARGE SCALE GENOMIC DNA]</scope>
    <source>
        <strain evidence="14 15">CBS 6074</strain>
    </source>
</reference>
<dbReference type="AlphaFoldDB" id="A0AAX4JUL3"/>
<organism evidence="14 15">
    <name type="scientific">Kwoniella dendrophila CBS 6074</name>
    <dbReference type="NCBI Taxonomy" id="1295534"/>
    <lineage>
        <taxon>Eukaryota</taxon>
        <taxon>Fungi</taxon>
        <taxon>Dikarya</taxon>
        <taxon>Basidiomycota</taxon>
        <taxon>Agaricomycotina</taxon>
        <taxon>Tremellomycetes</taxon>
        <taxon>Tremellales</taxon>
        <taxon>Cryptococcaceae</taxon>
        <taxon>Kwoniella</taxon>
    </lineage>
</organism>
<dbReference type="GO" id="GO:0005739">
    <property type="term" value="C:mitochondrion"/>
    <property type="evidence" value="ECO:0007669"/>
    <property type="project" value="TreeGrafter"/>
</dbReference>
<accession>A0AAX4JUL3</accession>
<evidence type="ECO:0000256" key="6">
    <source>
        <dbReference type="ARBA" id="ARBA00022777"/>
    </source>
</evidence>
<evidence type="ECO:0000256" key="1">
    <source>
        <dbReference type="ARBA" id="ARBA00005190"/>
    </source>
</evidence>
<keyword evidence="4 10" id="KW-0808">Transferase</keyword>
<evidence type="ECO:0000256" key="2">
    <source>
        <dbReference type="ARBA" id="ARBA00009156"/>
    </source>
</evidence>
<feature type="compositionally biased region" description="Basic and acidic residues" evidence="11">
    <location>
        <begin position="417"/>
        <end position="431"/>
    </location>
</feature>
<dbReference type="Pfam" id="PF00370">
    <property type="entry name" value="FGGY_N"/>
    <property type="match status" value="2"/>
</dbReference>
<evidence type="ECO:0000313" key="15">
    <source>
        <dbReference type="Proteomes" id="UP001355207"/>
    </source>
</evidence>
<dbReference type="PROSITE" id="PS00445">
    <property type="entry name" value="FGGY_KINASES_2"/>
    <property type="match status" value="1"/>
</dbReference>
<feature type="domain" description="Carbohydrate kinase FGGY N-terminal" evidence="12">
    <location>
        <begin position="215"/>
        <end position="334"/>
    </location>
</feature>
<feature type="region of interest" description="Disordered" evidence="11">
    <location>
        <begin position="373"/>
        <end position="392"/>
    </location>
</feature>
<dbReference type="GO" id="GO:0006641">
    <property type="term" value="P:triglyceride metabolic process"/>
    <property type="evidence" value="ECO:0007669"/>
    <property type="project" value="TreeGrafter"/>
</dbReference>
<sequence>MSRQNNLPGLQDLQMSTMKNPSPLANSGTGSGQNSGYTTPGGFPPVFETSPQVSPANSRRPSISGISAPVPRRLSEVASGRPSFSQQYSQQSQSQPQPPPMQHHVSYFSGGGGNPPPTAGGGGGSGPPSGPGSAYGGGASLSRRGSTASFMSSGPRPIQRADYSGPNTPSLLSRAGSPTLPLGNEHTQAPRSFFEGAGGFSALDSNRELRQGQFIGSLDCGTTSTRFIVFDKRAKIIAEHQTEFEQILPHAGWHEHDPEALVDAMTECINKAVEKLEWMGWSRKSVKGIGITNQRETTVCWSRTTGKPLCNAIVWDDSRTLGVVREYEKKLEEEGLDIDDEEEDLKGVPENVEIGTGGEDAAFGEKGDVVVEKEDGTQELEPESTKAKQDGLVEKVGEKLENLGLAENQSQPNGNQSEHKPKTQVNGDDKTPQQVHKKRKGKEGIVDVTGIPLSTYFSAIKLRWMLDHNRDVHEAHENDDLMFGTVDTWLVYALTGREQGGLHIMDVTNASRTLLISLKTLQWHPPLLRFFGIKPSVLPKIVSSSEIYGTISELCETSLTTVPIAGIVGDQQAALVGNKCLRKGEAKCTFGTGAFVLFNTGEECVRSNYGLISTVAFQAGPDAKPVYALEGSIAVAGSAIKWLRDQINLIEESSDMDILAGSVADTGGVYFVTAFSGLLAPYWDREASGTIIGLTSYTTSAHIARATLEAVCFQTRAVLDVIEKESETKLETLKVDGGVTNSDLAMQLQANIGGFNVARPAMRESTALGSALLAANALKLFGWDLNKPETLADVNTAGVHIFEPELPEKDRLKALKGWEKAVNRARKWHEEGDEEEEEERYEEERGLSRLPSRDH</sequence>
<dbReference type="GeneID" id="91094145"/>
<feature type="domain" description="Carbohydrate kinase FGGY C-terminal" evidence="13">
    <location>
        <begin position="586"/>
        <end position="777"/>
    </location>
</feature>
<evidence type="ECO:0000256" key="4">
    <source>
        <dbReference type="ARBA" id="ARBA00022679"/>
    </source>
</evidence>
<gene>
    <name evidence="14" type="ORF">L201_003475</name>
</gene>
<feature type="compositionally biased region" description="Low complexity" evidence="11">
    <location>
        <begin position="140"/>
        <end position="149"/>
    </location>
</feature>
<comment type="similarity">
    <text evidence="2 10">Belongs to the FGGY kinase family.</text>
</comment>
<feature type="domain" description="Carbohydrate kinase FGGY N-terminal" evidence="12">
    <location>
        <begin position="434"/>
        <end position="577"/>
    </location>
</feature>
<dbReference type="GO" id="GO:0005524">
    <property type="term" value="F:ATP binding"/>
    <property type="evidence" value="ECO:0007669"/>
    <property type="project" value="UniProtKB-KW"/>
</dbReference>
<dbReference type="EMBL" id="CP144101">
    <property type="protein sequence ID" value="WWC88563.1"/>
    <property type="molecule type" value="Genomic_DNA"/>
</dbReference>
<feature type="region of interest" description="Disordered" evidence="11">
    <location>
        <begin position="339"/>
        <end position="366"/>
    </location>
</feature>
<evidence type="ECO:0000313" key="14">
    <source>
        <dbReference type="EMBL" id="WWC88563.1"/>
    </source>
</evidence>
<feature type="compositionally biased region" description="Low complexity" evidence="11">
    <location>
        <begin position="82"/>
        <end position="95"/>
    </location>
</feature>
<feature type="compositionally biased region" description="Gly residues" evidence="11">
    <location>
        <begin position="109"/>
        <end position="139"/>
    </location>
</feature>
<dbReference type="FunFam" id="3.30.420.40:FF:000108">
    <property type="entry name" value="Glycerol kinase, glycosomal"/>
    <property type="match status" value="1"/>
</dbReference>
<evidence type="ECO:0000259" key="12">
    <source>
        <dbReference type="Pfam" id="PF00370"/>
    </source>
</evidence>
<dbReference type="Pfam" id="PF02782">
    <property type="entry name" value="FGGY_C"/>
    <property type="match status" value="1"/>
</dbReference>
<dbReference type="InterPro" id="IPR043129">
    <property type="entry name" value="ATPase_NBD"/>
</dbReference>
<evidence type="ECO:0000256" key="3">
    <source>
        <dbReference type="ARBA" id="ARBA00012099"/>
    </source>
</evidence>
<keyword evidence="5" id="KW-0547">Nucleotide-binding</keyword>
<evidence type="ECO:0000256" key="11">
    <source>
        <dbReference type="SAM" id="MobiDB-lite"/>
    </source>
</evidence>
<dbReference type="InterPro" id="IPR018484">
    <property type="entry name" value="FGGY_N"/>
</dbReference>
<name>A0AAX4JUL3_9TREE</name>
<feature type="region of interest" description="Disordered" evidence="11">
    <location>
        <begin position="1"/>
        <end position="195"/>
    </location>
</feature>
<dbReference type="EC" id="2.7.1.30" evidence="3"/>
<dbReference type="RefSeq" id="XP_066075326.1">
    <property type="nucleotide sequence ID" value="XM_066219229.1"/>
</dbReference>
<dbReference type="Proteomes" id="UP001355207">
    <property type="component" value="Chromosome 4"/>
</dbReference>